<dbReference type="Pfam" id="PF01078">
    <property type="entry name" value="Mg_chelatase"/>
    <property type="match status" value="1"/>
</dbReference>
<dbReference type="Proteomes" id="UP000321548">
    <property type="component" value="Unassembled WGS sequence"/>
</dbReference>
<dbReference type="Gene3D" id="3.30.230.10">
    <property type="match status" value="1"/>
</dbReference>
<dbReference type="SUPFAM" id="SSF52540">
    <property type="entry name" value="P-loop containing nucleoside triphosphate hydrolases"/>
    <property type="match status" value="1"/>
</dbReference>
<dbReference type="RefSeq" id="WP_147704901.1">
    <property type="nucleotide sequence ID" value="NZ_VDUY01000005.1"/>
</dbReference>
<dbReference type="InterPro" id="IPR014721">
    <property type="entry name" value="Ribsml_uS5_D2-typ_fold_subgr"/>
</dbReference>
<evidence type="ECO:0000256" key="2">
    <source>
        <dbReference type="ARBA" id="ARBA00022741"/>
    </source>
</evidence>
<sequence>MSLAVVRSRALVGMAAPPVSVEVHLGMGLPAFHVVGLPEAEVRESRERVRAALLHAGFDFPNRRLTVNLAPADLPKDSGRFDLPIAMGILAASGQLPAESLNGIEFVGELSLTGEVRPIRGALAMAAAVSRDAGACSLALPAANATEAALVEGLRILAADTLPRLVGQLRGEAPFDRVDAPRPRVTGECHPPQPGGRLSGSGQPRARNHAPDFSAVKGHRAAKRALEIAAAGSHSVLMLGPPGAGKSLLASCLPAILPPMDDHEALEAAAVASLVGRFHSQDWGRRPFRAPHHSASTAALVGGGSNPRPGEISLAHRGVLFLDELPEFGRAALEALREPLETGRIALSRAARQVELPADFQLVAAMNPCPCGYLGEDRCRCSPERVLRYQARVSGPLLDRVDIQIQVRPVDEQVLTSWAAGEPSERIQARVALTRARQVGRQGVANAALDPVGIDRHCPLGGDALALLHGAARRLRWSSRALHRVIRLARTIADLAGRENIAAADVGEAIGYRRGLMPATPPGRDAGLSSRQHPPHQATTR</sequence>
<comment type="caution">
    <text evidence="6">The sequence shown here is derived from an EMBL/GenBank/DDBJ whole genome shotgun (WGS) entry which is preliminary data.</text>
</comment>
<evidence type="ECO:0000256" key="1">
    <source>
        <dbReference type="ARBA" id="ARBA00006354"/>
    </source>
</evidence>
<dbReference type="SUPFAM" id="SSF54211">
    <property type="entry name" value="Ribosomal protein S5 domain 2-like"/>
    <property type="match status" value="1"/>
</dbReference>
<feature type="compositionally biased region" description="Basic and acidic residues" evidence="4">
    <location>
        <begin position="176"/>
        <end position="187"/>
    </location>
</feature>
<dbReference type="GO" id="GO:0005524">
    <property type="term" value="F:ATP binding"/>
    <property type="evidence" value="ECO:0007669"/>
    <property type="project" value="UniProtKB-KW"/>
</dbReference>
<dbReference type="InterPro" id="IPR004482">
    <property type="entry name" value="Mg_chelat-rel"/>
</dbReference>
<dbReference type="AlphaFoldDB" id="A0A5C8NU13"/>
<dbReference type="InterPro" id="IPR020568">
    <property type="entry name" value="Ribosomal_Su5_D2-typ_SF"/>
</dbReference>
<dbReference type="InterPro" id="IPR025158">
    <property type="entry name" value="Mg_chelat-rel_C"/>
</dbReference>
<dbReference type="InterPro" id="IPR001208">
    <property type="entry name" value="MCM_dom"/>
</dbReference>
<protein>
    <submittedName>
        <fullName evidence="6">YifB family Mg chelatase-like AAA ATPase</fullName>
    </submittedName>
</protein>
<comment type="similarity">
    <text evidence="1">Belongs to the Mg-chelatase subunits D/I family. ComM subfamily.</text>
</comment>
<evidence type="ECO:0000256" key="4">
    <source>
        <dbReference type="SAM" id="MobiDB-lite"/>
    </source>
</evidence>
<dbReference type="InterPro" id="IPR003593">
    <property type="entry name" value="AAA+_ATPase"/>
</dbReference>
<reference evidence="6 7" key="1">
    <citation type="submission" date="2019-06" db="EMBL/GenBank/DDBJ databases">
        <title>Quisquiliibacterium sp. nov., isolated from a maize field.</title>
        <authorList>
            <person name="Lin S.-Y."/>
            <person name="Tsai C.-F."/>
            <person name="Young C.-C."/>
        </authorList>
    </citation>
    <scope>NUCLEOTIDE SEQUENCE [LARGE SCALE GENOMIC DNA]</scope>
    <source>
        <strain evidence="6 7">CC-CFT501</strain>
    </source>
</reference>
<keyword evidence="2" id="KW-0547">Nucleotide-binding</keyword>
<evidence type="ECO:0000256" key="3">
    <source>
        <dbReference type="ARBA" id="ARBA00022840"/>
    </source>
</evidence>
<dbReference type="PANTHER" id="PTHR32039:SF7">
    <property type="entry name" value="COMPETENCE PROTEIN COMM"/>
    <property type="match status" value="1"/>
</dbReference>
<dbReference type="GO" id="GO:0003677">
    <property type="term" value="F:DNA binding"/>
    <property type="evidence" value="ECO:0007669"/>
    <property type="project" value="InterPro"/>
</dbReference>
<dbReference type="InterPro" id="IPR000523">
    <property type="entry name" value="Mg_chelatse_chII-like_cat_dom"/>
</dbReference>
<feature type="region of interest" description="Disordered" evidence="4">
    <location>
        <begin position="515"/>
        <end position="541"/>
    </location>
</feature>
<proteinExistence type="inferred from homology"/>
<dbReference type="Pfam" id="PF13541">
    <property type="entry name" value="ChlI"/>
    <property type="match status" value="1"/>
</dbReference>
<dbReference type="PRINTS" id="PR01657">
    <property type="entry name" value="MCMFAMILY"/>
</dbReference>
<dbReference type="EMBL" id="VDUY01000005">
    <property type="protein sequence ID" value="TXL64652.1"/>
    <property type="molecule type" value="Genomic_DNA"/>
</dbReference>
<accession>A0A5C8NU13</accession>
<name>A0A5C8NU13_9BURK</name>
<evidence type="ECO:0000259" key="5">
    <source>
        <dbReference type="SMART" id="SM00382"/>
    </source>
</evidence>
<dbReference type="OrthoDB" id="9813147at2"/>
<evidence type="ECO:0000313" key="6">
    <source>
        <dbReference type="EMBL" id="TXL64652.1"/>
    </source>
</evidence>
<keyword evidence="7" id="KW-1185">Reference proteome</keyword>
<feature type="compositionally biased region" description="Polar residues" evidence="4">
    <location>
        <begin position="529"/>
        <end position="541"/>
    </location>
</feature>
<dbReference type="InterPro" id="IPR045006">
    <property type="entry name" value="CHLI-like"/>
</dbReference>
<organism evidence="6 7">
    <name type="scientific">Zeimonas arvi</name>
    <dbReference type="NCBI Taxonomy" id="2498847"/>
    <lineage>
        <taxon>Bacteria</taxon>
        <taxon>Pseudomonadati</taxon>
        <taxon>Pseudomonadota</taxon>
        <taxon>Betaproteobacteria</taxon>
        <taxon>Burkholderiales</taxon>
        <taxon>Burkholderiaceae</taxon>
        <taxon>Zeimonas</taxon>
    </lineage>
</organism>
<feature type="domain" description="AAA+ ATPase" evidence="5">
    <location>
        <begin position="232"/>
        <end position="411"/>
    </location>
</feature>
<dbReference type="Pfam" id="PF13335">
    <property type="entry name" value="Mg_chelatase_C"/>
    <property type="match status" value="1"/>
</dbReference>
<dbReference type="InterPro" id="IPR027417">
    <property type="entry name" value="P-loop_NTPase"/>
</dbReference>
<evidence type="ECO:0000313" key="7">
    <source>
        <dbReference type="Proteomes" id="UP000321548"/>
    </source>
</evidence>
<keyword evidence="3" id="KW-0067">ATP-binding</keyword>
<gene>
    <name evidence="6" type="ORF">FHP08_12955</name>
</gene>
<dbReference type="NCBIfam" id="TIGR00368">
    <property type="entry name" value="YifB family Mg chelatase-like AAA ATPase"/>
    <property type="match status" value="1"/>
</dbReference>
<dbReference type="Gene3D" id="3.40.50.300">
    <property type="entry name" value="P-loop containing nucleotide triphosphate hydrolases"/>
    <property type="match status" value="1"/>
</dbReference>
<dbReference type="SMART" id="SM00382">
    <property type="entry name" value="AAA"/>
    <property type="match status" value="1"/>
</dbReference>
<feature type="region of interest" description="Disordered" evidence="4">
    <location>
        <begin position="176"/>
        <end position="216"/>
    </location>
</feature>
<dbReference type="PANTHER" id="PTHR32039">
    <property type="entry name" value="MAGNESIUM-CHELATASE SUBUNIT CHLI"/>
    <property type="match status" value="1"/>
</dbReference>